<evidence type="ECO:0000256" key="13">
    <source>
        <dbReference type="ARBA" id="ARBA00049229"/>
    </source>
</evidence>
<dbReference type="PANTHER" id="PTHR11825:SF44">
    <property type="entry name" value="BRANCHED-CHAIN-AMINO-ACID AMINOTRANSFERASE"/>
    <property type="match status" value="1"/>
</dbReference>
<evidence type="ECO:0000256" key="10">
    <source>
        <dbReference type="ARBA" id="ARBA00023304"/>
    </source>
</evidence>
<evidence type="ECO:0000256" key="5">
    <source>
        <dbReference type="ARBA" id="ARBA00009320"/>
    </source>
</evidence>
<dbReference type="Pfam" id="PF01063">
    <property type="entry name" value="Aminotran_4"/>
    <property type="match status" value="1"/>
</dbReference>
<proteinExistence type="inferred from homology"/>
<keyword evidence="10 16" id="KW-0100">Branched-chain amino acid biosynthesis</keyword>
<dbReference type="NCBIfam" id="NF009897">
    <property type="entry name" value="PRK13357.1"/>
    <property type="match status" value="1"/>
</dbReference>
<dbReference type="EC" id="2.6.1.42" evidence="16"/>
<organism evidence="18 19">
    <name type="scientific">Metabacillus rhizolycopersici</name>
    <dbReference type="NCBI Taxonomy" id="2875709"/>
    <lineage>
        <taxon>Bacteria</taxon>
        <taxon>Bacillati</taxon>
        <taxon>Bacillota</taxon>
        <taxon>Bacilli</taxon>
        <taxon>Bacillales</taxon>
        <taxon>Bacillaceae</taxon>
        <taxon>Metabacillus</taxon>
    </lineage>
</organism>
<dbReference type="InterPro" id="IPR033939">
    <property type="entry name" value="BCAT_family"/>
</dbReference>
<evidence type="ECO:0000313" key="19">
    <source>
        <dbReference type="Proteomes" id="UP001165287"/>
    </source>
</evidence>
<dbReference type="GO" id="GO:0004084">
    <property type="term" value="F:branched-chain-amino-acid transaminase activity"/>
    <property type="evidence" value="ECO:0007669"/>
    <property type="project" value="UniProtKB-EC"/>
</dbReference>
<dbReference type="NCBIfam" id="TIGR01123">
    <property type="entry name" value="ilvE_II"/>
    <property type="match status" value="1"/>
</dbReference>
<accession>A0ABS7UUJ2</accession>
<comment type="catalytic activity">
    <reaction evidence="12 16">
        <text>L-isoleucine + 2-oxoglutarate = (S)-3-methyl-2-oxopentanoate + L-glutamate</text>
        <dbReference type="Rhea" id="RHEA:24801"/>
        <dbReference type="ChEBI" id="CHEBI:16810"/>
        <dbReference type="ChEBI" id="CHEBI:29985"/>
        <dbReference type="ChEBI" id="CHEBI:35146"/>
        <dbReference type="ChEBI" id="CHEBI:58045"/>
        <dbReference type="EC" id="2.6.1.42"/>
    </reaction>
</comment>
<keyword evidence="9 15" id="KW-0663">Pyridoxal phosphate</keyword>
<dbReference type="InterPro" id="IPR005786">
    <property type="entry name" value="B_amino_transII"/>
</dbReference>
<evidence type="ECO:0000313" key="18">
    <source>
        <dbReference type="EMBL" id="MBZ5751615.1"/>
    </source>
</evidence>
<comment type="cofactor">
    <cofactor evidence="1 15">
        <name>pyridoxal 5'-phosphate</name>
        <dbReference type="ChEBI" id="CHEBI:597326"/>
    </cofactor>
</comment>
<reference evidence="18" key="1">
    <citation type="submission" date="2024-05" db="EMBL/GenBank/DDBJ databases">
        <title>Metabacillus sp. nov., isolated from the rhizosphere soil of tomato plants.</title>
        <authorList>
            <person name="Ma R."/>
        </authorList>
    </citation>
    <scope>NUCLEOTIDE SEQUENCE</scope>
    <source>
        <strain evidence="18">DBTR6</strain>
    </source>
</reference>
<comment type="pathway">
    <text evidence="3 17">Amino-acid biosynthesis; L-valine biosynthesis; L-valine from pyruvate: step 4/4.</text>
</comment>
<evidence type="ECO:0000256" key="16">
    <source>
        <dbReference type="RuleBase" id="RU004517"/>
    </source>
</evidence>
<dbReference type="PROSITE" id="PS00770">
    <property type="entry name" value="AA_TRANSFER_CLASS_4"/>
    <property type="match status" value="1"/>
</dbReference>
<evidence type="ECO:0000256" key="8">
    <source>
        <dbReference type="ARBA" id="ARBA00022679"/>
    </source>
</evidence>
<comment type="similarity">
    <text evidence="5 14">Belongs to the class-IV pyridoxal-phosphate-dependent aminotransferase family.</text>
</comment>
<comment type="pathway">
    <text evidence="4 17">Amino-acid biosynthesis; L-leucine biosynthesis; L-leucine from 3-methyl-2-oxobutanoate: step 4/4.</text>
</comment>
<dbReference type="SUPFAM" id="SSF56752">
    <property type="entry name" value="D-aminoacid aminotransferase-like PLP-dependent enzymes"/>
    <property type="match status" value="1"/>
</dbReference>
<dbReference type="CDD" id="cd01557">
    <property type="entry name" value="BCAT_beta_family"/>
    <property type="match status" value="1"/>
</dbReference>
<evidence type="ECO:0000256" key="17">
    <source>
        <dbReference type="RuleBase" id="RU004519"/>
    </source>
</evidence>
<comment type="catalytic activity">
    <reaction evidence="13 16">
        <text>L-leucine + 2-oxoglutarate = 4-methyl-2-oxopentanoate + L-glutamate</text>
        <dbReference type="Rhea" id="RHEA:18321"/>
        <dbReference type="ChEBI" id="CHEBI:16810"/>
        <dbReference type="ChEBI" id="CHEBI:17865"/>
        <dbReference type="ChEBI" id="CHEBI:29985"/>
        <dbReference type="ChEBI" id="CHEBI:57427"/>
        <dbReference type="EC" id="2.6.1.42"/>
    </reaction>
</comment>
<dbReference type="Gene3D" id="3.30.470.10">
    <property type="match status" value="1"/>
</dbReference>
<dbReference type="InterPro" id="IPR043131">
    <property type="entry name" value="BCAT-like_N"/>
</dbReference>
<evidence type="ECO:0000256" key="11">
    <source>
        <dbReference type="ARBA" id="ARBA00048212"/>
    </source>
</evidence>
<comment type="caution">
    <text evidence="18">The sequence shown here is derived from an EMBL/GenBank/DDBJ whole genome shotgun (WGS) entry which is preliminary data.</text>
</comment>
<evidence type="ECO:0000256" key="14">
    <source>
        <dbReference type="RuleBase" id="RU004106"/>
    </source>
</evidence>
<dbReference type="InterPro" id="IPR043132">
    <property type="entry name" value="BCAT-like_C"/>
</dbReference>
<evidence type="ECO:0000256" key="1">
    <source>
        <dbReference type="ARBA" id="ARBA00001933"/>
    </source>
</evidence>
<protein>
    <recommendedName>
        <fullName evidence="16">Branched-chain-amino-acid aminotransferase</fullName>
        <ecNumber evidence="16">2.6.1.42</ecNumber>
    </recommendedName>
</protein>
<keyword evidence="19" id="KW-1185">Reference proteome</keyword>
<evidence type="ECO:0000256" key="12">
    <source>
        <dbReference type="ARBA" id="ARBA00048798"/>
    </source>
</evidence>
<keyword evidence="7 16" id="KW-0028">Amino-acid biosynthesis</keyword>
<dbReference type="EMBL" id="JAIQUM010000036">
    <property type="protein sequence ID" value="MBZ5751615.1"/>
    <property type="molecule type" value="Genomic_DNA"/>
</dbReference>
<keyword evidence="6 16" id="KW-0032">Aminotransferase</keyword>
<dbReference type="InterPro" id="IPR001544">
    <property type="entry name" value="Aminotrans_IV"/>
</dbReference>
<gene>
    <name evidence="18" type="ORF">K9V48_15520</name>
</gene>
<keyword evidence="8 16" id="KW-0808">Transferase</keyword>
<name>A0ABS7UUJ2_9BACI</name>
<dbReference type="PIRSF" id="PIRSF006468">
    <property type="entry name" value="BCAT1"/>
    <property type="match status" value="1"/>
</dbReference>
<comment type="catalytic activity">
    <reaction evidence="11 16">
        <text>L-valine + 2-oxoglutarate = 3-methyl-2-oxobutanoate + L-glutamate</text>
        <dbReference type="Rhea" id="RHEA:24813"/>
        <dbReference type="ChEBI" id="CHEBI:11851"/>
        <dbReference type="ChEBI" id="CHEBI:16810"/>
        <dbReference type="ChEBI" id="CHEBI:29985"/>
        <dbReference type="ChEBI" id="CHEBI:57762"/>
        <dbReference type="EC" id="2.6.1.42"/>
    </reaction>
</comment>
<evidence type="ECO:0000256" key="2">
    <source>
        <dbReference type="ARBA" id="ARBA00004824"/>
    </source>
</evidence>
<dbReference type="Proteomes" id="UP001165287">
    <property type="component" value="Unassembled WGS sequence"/>
</dbReference>
<dbReference type="InterPro" id="IPR018300">
    <property type="entry name" value="Aminotrans_IV_CS"/>
</dbReference>
<dbReference type="RefSeq" id="WP_224139941.1">
    <property type="nucleotide sequence ID" value="NZ_JAIQUM010000036.1"/>
</dbReference>
<dbReference type="InterPro" id="IPR036038">
    <property type="entry name" value="Aminotransferase-like"/>
</dbReference>
<dbReference type="Gene3D" id="3.20.10.10">
    <property type="entry name" value="D-amino Acid Aminotransferase, subunit A, domain 2"/>
    <property type="match status" value="1"/>
</dbReference>
<comment type="pathway">
    <text evidence="2 17">Amino-acid biosynthesis; L-isoleucine biosynthesis; L-isoleucine from 2-oxobutanoate: step 4/4.</text>
</comment>
<sequence>MTTKIDITLSETKKEKPNVDQLEFGRVFTDHMFVMDYSATKGWYDPRIVPYGPISLSPSTMAFHYGQTVFEGLKAYRTKDDKVLLFRPNKNIERLNLSNDRLCIPQIDEELVIEALKQLVSIDKEWIPTAEGTSLYIRPFIIPTEYYLGVAPSKHYRFMIILSPVGSYYKEGIHPVKIFVENEYVRAVAGGTGTAKTGGNYASSLKAQDEAEKRGYSQVLWLDGLEKKYVEEVGSMNVFFKINGEVVTPALNGSILEGVTRNSIIHLLKHWGVPVSERRLSMEDLYKAYKEGQLEEAFGTGTAAVISPIGELFYNEERMVINNGETGDISMKLYDTLTGIQTGALEDIFNWVVNVNE</sequence>
<evidence type="ECO:0000256" key="7">
    <source>
        <dbReference type="ARBA" id="ARBA00022605"/>
    </source>
</evidence>
<evidence type="ECO:0000256" key="4">
    <source>
        <dbReference type="ARBA" id="ARBA00005072"/>
    </source>
</evidence>
<dbReference type="PANTHER" id="PTHR11825">
    <property type="entry name" value="SUBGROUP IIII AMINOTRANSFERASE"/>
    <property type="match status" value="1"/>
</dbReference>
<evidence type="ECO:0000256" key="3">
    <source>
        <dbReference type="ARBA" id="ARBA00004931"/>
    </source>
</evidence>
<evidence type="ECO:0000256" key="6">
    <source>
        <dbReference type="ARBA" id="ARBA00022576"/>
    </source>
</evidence>
<evidence type="ECO:0000256" key="15">
    <source>
        <dbReference type="RuleBase" id="RU004516"/>
    </source>
</evidence>
<evidence type="ECO:0000256" key="9">
    <source>
        <dbReference type="ARBA" id="ARBA00022898"/>
    </source>
</evidence>